<sequence>MSVVHFHTLTFFPACQCVTLVVLDVLHIILKFLDKKKNNTGELLLMLGARLSRIFSVLHTAIMQRYNVSGGASSPLATSSTPSEALLSKRGTHQLIGFLFTRYKLSKLSTRN</sequence>
<dbReference type="AlphaFoldDB" id="A0A2M3ZPD9"/>
<evidence type="ECO:0000256" key="1">
    <source>
        <dbReference type="SAM" id="Phobius"/>
    </source>
</evidence>
<evidence type="ECO:0000313" key="2">
    <source>
        <dbReference type="EMBL" id="MBW30424.1"/>
    </source>
</evidence>
<protein>
    <submittedName>
        <fullName evidence="2">Putative secreted peptide</fullName>
    </submittedName>
</protein>
<name>A0A2M3ZPD9_9DIPT</name>
<reference evidence="2" key="1">
    <citation type="submission" date="2018-01" db="EMBL/GenBank/DDBJ databases">
        <title>An insight into the sialome of Amazonian anophelines.</title>
        <authorList>
            <person name="Ribeiro J.M."/>
            <person name="Scarpassa V."/>
            <person name="Calvo E."/>
        </authorList>
    </citation>
    <scope>NUCLEOTIDE SEQUENCE</scope>
    <source>
        <tissue evidence="2">Salivary glands</tissue>
    </source>
</reference>
<keyword evidence="1" id="KW-0812">Transmembrane</keyword>
<feature type="transmembrane region" description="Helical" evidence="1">
    <location>
        <begin position="6"/>
        <end position="30"/>
    </location>
</feature>
<keyword evidence="1" id="KW-0472">Membrane</keyword>
<accession>A0A2M3ZPD9</accession>
<keyword evidence="1" id="KW-1133">Transmembrane helix</keyword>
<proteinExistence type="predicted"/>
<dbReference type="EMBL" id="GGFM01009673">
    <property type="protein sequence ID" value="MBW30424.1"/>
    <property type="molecule type" value="Transcribed_RNA"/>
</dbReference>
<organism evidence="2">
    <name type="scientific">Anopheles braziliensis</name>
    <dbReference type="NCBI Taxonomy" id="58242"/>
    <lineage>
        <taxon>Eukaryota</taxon>
        <taxon>Metazoa</taxon>
        <taxon>Ecdysozoa</taxon>
        <taxon>Arthropoda</taxon>
        <taxon>Hexapoda</taxon>
        <taxon>Insecta</taxon>
        <taxon>Pterygota</taxon>
        <taxon>Neoptera</taxon>
        <taxon>Endopterygota</taxon>
        <taxon>Diptera</taxon>
        <taxon>Nematocera</taxon>
        <taxon>Culicoidea</taxon>
        <taxon>Culicidae</taxon>
        <taxon>Anophelinae</taxon>
        <taxon>Anopheles</taxon>
    </lineage>
</organism>